<dbReference type="EMBL" id="JAEFBK010000011">
    <property type="protein sequence ID" value="KAG7552184.1"/>
    <property type="molecule type" value="Genomic_DNA"/>
</dbReference>
<name>A0A8T1Z0L6_9BRAS</name>
<accession>A0A8T1Z0L6</accession>
<evidence type="ECO:0000313" key="3">
    <source>
        <dbReference type="Proteomes" id="UP000694240"/>
    </source>
</evidence>
<comment type="caution">
    <text evidence="2">The sequence shown here is derived from an EMBL/GenBank/DDBJ whole genome shotgun (WGS) entry which is preliminary data.</text>
</comment>
<gene>
    <name evidence="2" type="ORF">ISN45_Aa06g027890</name>
</gene>
<feature type="chain" id="PRO_5035896713" evidence="1">
    <location>
        <begin position="25"/>
        <end position="93"/>
    </location>
</feature>
<protein>
    <submittedName>
        <fullName evidence="2">Bifunctional inhibitor/plant lipid transfer protein/seed storage helical domain superfamily</fullName>
    </submittedName>
</protein>
<reference evidence="2 3" key="1">
    <citation type="submission" date="2020-12" db="EMBL/GenBank/DDBJ databases">
        <title>Concerted genomic and epigenomic changes stabilize Arabidopsis allopolyploids.</title>
        <authorList>
            <person name="Chen Z."/>
        </authorList>
    </citation>
    <scope>NUCLEOTIDE SEQUENCE [LARGE SCALE GENOMIC DNA]</scope>
    <source>
        <strain evidence="2">Allo738</strain>
        <tissue evidence="2">Leaf</tissue>
    </source>
</reference>
<feature type="signal peptide" evidence="1">
    <location>
        <begin position="1"/>
        <end position="24"/>
    </location>
</feature>
<dbReference type="Proteomes" id="UP000694240">
    <property type="component" value="Chromosome 11"/>
</dbReference>
<keyword evidence="3" id="KW-1185">Reference proteome</keyword>
<evidence type="ECO:0000256" key="1">
    <source>
        <dbReference type="SAM" id="SignalP"/>
    </source>
</evidence>
<organism evidence="2 3">
    <name type="scientific">Arabidopsis thaliana x Arabidopsis arenosa</name>
    <dbReference type="NCBI Taxonomy" id="1240361"/>
    <lineage>
        <taxon>Eukaryota</taxon>
        <taxon>Viridiplantae</taxon>
        <taxon>Streptophyta</taxon>
        <taxon>Embryophyta</taxon>
        <taxon>Tracheophyta</taxon>
        <taxon>Spermatophyta</taxon>
        <taxon>Magnoliopsida</taxon>
        <taxon>eudicotyledons</taxon>
        <taxon>Gunneridae</taxon>
        <taxon>Pentapetalae</taxon>
        <taxon>rosids</taxon>
        <taxon>malvids</taxon>
        <taxon>Brassicales</taxon>
        <taxon>Brassicaceae</taxon>
        <taxon>Camelineae</taxon>
        <taxon>Arabidopsis</taxon>
    </lineage>
</organism>
<dbReference type="AlphaFoldDB" id="A0A8T1Z0L6"/>
<keyword evidence="1" id="KW-0732">Signal</keyword>
<evidence type="ECO:0000313" key="2">
    <source>
        <dbReference type="EMBL" id="KAG7552184.1"/>
    </source>
</evidence>
<proteinExistence type="predicted"/>
<sequence>MKTIPLMFIALIILSISFPAPIKAQGIVGCDAELDKCEVMRNNQQWGLVYNTCCKKLKKPGPQPCMCLFFKYPALKETALSLLRFCQAPIPKC</sequence>